<evidence type="ECO:0000313" key="1">
    <source>
        <dbReference type="EMBL" id="KRX08743.1"/>
    </source>
</evidence>
<dbReference type="AlphaFoldDB" id="A0A0V0R2L5"/>
<dbReference type="InParanoid" id="A0A0V0R2L5"/>
<proteinExistence type="predicted"/>
<reference evidence="1 2" key="1">
    <citation type="journal article" date="2015" name="Sci. Rep.">
        <title>Genome of the facultative scuticociliatosis pathogen Pseudocohnilembus persalinus provides insight into its virulence through horizontal gene transfer.</title>
        <authorList>
            <person name="Xiong J."/>
            <person name="Wang G."/>
            <person name="Cheng J."/>
            <person name="Tian M."/>
            <person name="Pan X."/>
            <person name="Warren A."/>
            <person name="Jiang C."/>
            <person name="Yuan D."/>
            <person name="Miao W."/>
        </authorList>
    </citation>
    <scope>NUCLEOTIDE SEQUENCE [LARGE SCALE GENOMIC DNA]</scope>
    <source>
        <strain evidence="1">36N120E</strain>
    </source>
</reference>
<evidence type="ECO:0000313" key="2">
    <source>
        <dbReference type="Proteomes" id="UP000054937"/>
    </source>
</evidence>
<organism evidence="1 2">
    <name type="scientific">Pseudocohnilembus persalinus</name>
    <name type="common">Ciliate</name>
    <dbReference type="NCBI Taxonomy" id="266149"/>
    <lineage>
        <taxon>Eukaryota</taxon>
        <taxon>Sar</taxon>
        <taxon>Alveolata</taxon>
        <taxon>Ciliophora</taxon>
        <taxon>Intramacronucleata</taxon>
        <taxon>Oligohymenophorea</taxon>
        <taxon>Scuticociliatia</taxon>
        <taxon>Philasterida</taxon>
        <taxon>Pseudocohnilembidae</taxon>
        <taxon>Pseudocohnilembus</taxon>
    </lineage>
</organism>
<protein>
    <submittedName>
        <fullName evidence="1">Uncharacterized protein</fullName>
    </submittedName>
</protein>
<keyword evidence="2" id="KW-1185">Reference proteome</keyword>
<comment type="caution">
    <text evidence="1">The sequence shown here is derived from an EMBL/GenBank/DDBJ whole genome shotgun (WGS) entry which is preliminary data.</text>
</comment>
<dbReference type="EMBL" id="LDAU01000058">
    <property type="protein sequence ID" value="KRX08743.1"/>
    <property type="molecule type" value="Genomic_DNA"/>
</dbReference>
<dbReference type="Proteomes" id="UP000054937">
    <property type="component" value="Unassembled WGS sequence"/>
</dbReference>
<name>A0A0V0R2L5_PSEPJ</name>
<accession>A0A0V0R2L5</accession>
<gene>
    <name evidence="1" type="ORF">PPERSA_08054</name>
</gene>
<sequence length="227" mass="27587">MLKIGDKFRQVGTYQFQKGIKLHEIFYLLYDHINNFPQIFPFVKKMYFKKQLLNVQGYLKDYDVKIYQSEPNLFYCTIKEKKFQEFMNSQYLIEILFEFQIQENQQINAKIYSESIKNVYGINSYVKILEGIEAKIMSLRQSQEQNYNHYLKQQILNQFKGKKQGENVTRIQINWKQVQNKLFDIINKQLTNSQQSQYQEVDKIDPQILERNIYHRTFPSILDLRFR</sequence>